<dbReference type="NCBIfam" id="TIGR00857">
    <property type="entry name" value="pyrC_multi"/>
    <property type="match status" value="1"/>
</dbReference>
<proteinExistence type="inferred from homology"/>
<dbReference type="GO" id="GO:0004151">
    <property type="term" value="F:dihydroorotase activity"/>
    <property type="evidence" value="ECO:0007669"/>
    <property type="project" value="UniProtKB-EC"/>
</dbReference>
<dbReference type="Proteomes" id="UP000321580">
    <property type="component" value="Unassembled WGS sequence"/>
</dbReference>
<keyword evidence="8" id="KW-1185">Reference proteome</keyword>
<evidence type="ECO:0000313" key="7">
    <source>
        <dbReference type="EMBL" id="TXB60073.1"/>
    </source>
</evidence>
<dbReference type="GO" id="GO:0006145">
    <property type="term" value="P:purine nucleobase catabolic process"/>
    <property type="evidence" value="ECO:0007669"/>
    <property type="project" value="TreeGrafter"/>
</dbReference>
<dbReference type="InterPro" id="IPR011059">
    <property type="entry name" value="Metal-dep_hydrolase_composite"/>
</dbReference>
<dbReference type="AlphaFoldDB" id="A0A5C6RFQ7"/>
<gene>
    <name evidence="7" type="ORF">FRY97_20890</name>
</gene>
<name>A0A5C6RFQ7_9BACT</name>
<dbReference type="RefSeq" id="WP_147169569.1">
    <property type="nucleotide sequence ID" value="NZ_VOOR01000083.1"/>
</dbReference>
<keyword evidence="5 7" id="KW-0378">Hydrolase</keyword>
<dbReference type="PANTHER" id="PTHR43668">
    <property type="entry name" value="ALLANTOINASE"/>
    <property type="match status" value="1"/>
</dbReference>
<dbReference type="Gene3D" id="2.30.40.10">
    <property type="entry name" value="Urease, subunit C, domain 1"/>
    <property type="match status" value="1"/>
</dbReference>
<dbReference type="GO" id="GO:0004038">
    <property type="term" value="F:allantoinase activity"/>
    <property type="evidence" value="ECO:0007669"/>
    <property type="project" value="TreeGrafter"/>
</dbReference>
<protein>
    <submittedName>
        <fullName evidence="7">Dihydroorotase</fullName>
        <ecNumber evidence="7">3.5.2.3</ecNumber>
    </submittedName>
</protein>
<dbReference type="CDD" id="cd01318">
    <property type="entry name" value="DHOase_IIb"/>
    <property type="match status" value="1"/>
</dbReference>
<comment type="function">
    <text evidence="2">Catalyzes the reversible cyclization of carbamoyl aspartate to dihydroorotate.</text>
</comment>
<sequence>MESILIKGGQYVNEGKTEGGDILIRNGRIEQAGGIIDVPVSREINAEGMHILPGVIDDQVHFREPGLTHKAELYTEAKAAVAGGVTSFMEMPNTKPPAITQELLQQKYDRAAQVALGNYSFFMGAANDNLDEVLRTNPETVCGVKIFMGSSTGNMLVDNEKVLESLYAQVPMLIATHCEDEGTVRSNEARYREKYGEAVPIHCHPEIRGVEACYKSSSFAVELAKKHSTRLHILHISTAKELGLFRNDIPLEKKRITSEVCVHHLYFNAGQYATLGSQIKCNPAIKGAEEQEALLPALLDDRLDIIATDHAPHTWEEKQGTYFHAPSGVPLIQHTLNVMLEFYHQGKISLEKIVEKMAHAPAVCFKLRERGYIREGYWADLALVDLNKEWGVSKGNLHYKCGWSPFEGHTFKGSVEGTIVSGHLAYYKGQFDESRKGQRLMFDGPH</sequence>
<accession>A0A5C6RFQ7</accession>
<evidence type="ECO:0000256" key="1">
    <source>
        <dbReference type="ARBA" id="ARBA00001947"/>
    </source>
</evidence>
<evidence type="ECO:0000259" key="6">
    <source>
        <dbReference type="Pfam" id="PF01979"/>
    </source>
</evidence>
<dbReference type="GO" id="GO:0005737">
    <property type="term" value="C:cytoplasm"/>
    <property type="evidence" value="ECO:0007669"/>
    <property type="project" value="TreeGrafter"/>
</dbReference>
<evidence type="ECO:0000313" key="8">
    <source>
        <dbReference type="Proteomes" id="UP000321580"/>
    </source>
</evidence>
<feature type="domain" description="Amidohydrolase-related" evidence="6">
    <location>
        <begin position="51"/>
        <end position="424"/>
    </location>
</feature>
<dbReference type="GO" id="GO:0046872">
    <property type="term" value="F:metal ion binding"/>
    <property type="evidence" value="ECO:0007669"/>
    <property type="project" value="UniProtKB-KW"/>
</dbReference>
<comment type="caution">
    <text evidence="7">The sequence shown here is derived from an EMBL/GenBank/DDBJ whole genome shotgun (WGS) entry which is preliminary data.</text>
</comment>
<dbReference type="InterPro" id="IPR002195">
    <property type="entry name" value="Dihydroorotase_CS"/>
</dbReference>
<evidence type="ECO:0000256" key="2">
    <source>
        <dbReference type="ARBA" id="ARBA00002368"/>
    </source>
</evidence>
<dbReference type="InterPro" id="IPR050138">
    <property type="entry name" value="DHOase/Allantoinase_Hydrolase"/>
</dbReference>
<reference evidence="7 8" key="1">
    <citation type="submission" date="2019-08" db="EMBL/GenBank/DDBJ databases">
        <title>Genome of Phaeodactylibacter luteus.</title>
        <authorList>
            <person name="Bowman J.P."/>
        </authorList>
    </citation>
    <scope>NUCLEOTIDE SEQUENCE [LARGE SCALE GENOMIC DNA]</scope>
    <source>
        <strain evidence="7 8">KCTC 42180</strain>
    </source>
</reference>
<dbReference type="SUPFAM" id="SSF51556">
    <property type="entry name" value="Metallo-dependent hydrolases"/>
    <property type="match status" value="1"/>
</dbReference>
<dbReference type="EMBL" id="VOOR01000083">
    <property type="protein sequence ID" value="TXB60073.1"/>
    <property type="molecule type" value="Genomic_DNA"/>
</dbReference>
<dbReference type="Pfam" id="PF01979">
    <property type="entry name" value="Amidohydro_1"/>
    <property type="match status" value="1"/>
</dbReference>
<dbReference type="OrthoDB" id="9765462at2"/>
<evidence type="ECO:0000256" key="4">
    <source>
        <dbReference type="ARBA" id="ARBA00022723"/>
    </source>
</evidence>
<dbReference type="PANTHER" id="PTHR43668:SF4">
    <property type="entry name" value="ALLANTOINASE"/>
    <property type="match status" value="1"/>
</dbReference>
<dbReference type="EC" id="3.5.2.3" evidence="7"/>
<dbReference type="InterPro" id="IPR032466">
    <property type="entry name" value="Metal_Hydrolase"/>
</dbReference>
<dbReference type="NCBIfam" id="NF006688">
    <property type="entry name" value="PRK09236.1"/>
    <property type="match status" value="1"/>
</dbReference>
<evidence type="ECO:0000256" key="3">
    <source>
        <dbReference type="ARBA" id="ARBA00010286"/>
    </source>
</evidence>
<dbReference type="Gene3D" id="3.20.20.140">
    <property type="entry name" value="Metal-dependent hydrolases"/>
    <property type="match status" value="1"/>
</dbReference>
<dbReference type="InterPro" id="IPR006680">
    <property type="entry name" value="Amidohydro-rel"/>
</dbReference>
<evidence type="ECO:0000256" key="5">
    <source>
        <dbReference type="ARBA" id="ARBA00022801"/>
    </source>
</evidence>
<dbReference type="SUPFAM" id="SSF51338">
    <property type="entry name" value="Composite domain of metallo-dependent hydrolases"/>
    <property type="match status" value="1"/>
</dbReference>
<keyword evidence="4" id="KW-0479">Metal-binding</keyword>
<comment type="cofactor">
    <cofactor evidence="1">
        <name>Zn(2+)</name>
        <dbReference type="ChEBI" id="CHEBI:29105"/>
    </cofactor>
</comment>
<organism evidence="7 8">
    <name type="scientific">Phaeodactylibacter luteus</name>
    <dbReference type="NCBI Taxonomy" id="1564516"/>
    <lineage>
        <taxon>Bacteria</taxon>
        <taxon>Pseudomonadati</taxon>
        <taxon>Bacteroidota</taxon>
        <taxon>Saprospiria</taxon>
        <taxon>Saprospirales</taxon>
        <taxon>Haliscomenobacteraceae</taxon>
        <taxon>Phaeodactylibacter</taxon>
    </lineage>
</organism>
<comment type="similarity">
    <text evidence="3">Belongs to the metallo-dependent hydrolases superfamily. DHOase family. Class I DHOase subfamily.</text>
</comment>
<dbReference type="PROSITE" id="PS00483">
    <property type="entry name" value="DIHYDROOROTASE_2"/>
    <property type="match status" value="1"/>
</dbReference>